<dbReference type="Pfam" id="PF20150">
    <property type="entry name" value="2EXR"/>
    <property type="match status" value="1"/>
</dbReference>
<dbReference type="EMBL" id="FMJY01000009">
    <property type="protein sequence ID" value="SCO91202.1"/>
    <property type="molecule type" value="Genomic_DNA"/>
</dbReference>
<dbReference type="Proteomes" id="UP000219369">
    <property type="component" value="Unassembled WGS sequence"/>
</dbReference>
<gene>
    <name evidence="2" type="ORF">FRV6_15330</name>
</gene>
<proteinExistence type="predicted"/>
<sequence length="282" mass="32342">MSSFPLFSRLPPELRLEVWKLAASLPRVIHLDVSDGEFGNIFTRMPPHPLLQTCYDSRRAFLEKNRDVVPSGQSEPQNGAHKPNLATNFERDLFLIRGNDDWPMQLFSRRHFIYQLRKIAVDLGSASHMSSLLWRFFQWQELWIFLGQVPDHFCPDPVSKFQRHCPLHHCEVFPKVYHPSGQQRQSGLPCPACEWADSLYDHSVPYPRYWGNVRVTLDSSLPKYPSVGDILQSENPVLRCIRVCEDVRDKEGTASSNDMECHDTLSAAAAACLVGKRHSCCH</sequence>
<accession>A0A2H3TRE4</accession>
<dbReference type="InterPro" id="IPR045518">
    <property type="entry name" value="2EXR"/>
</dbReference>
<dbReference type="AlphaFoldDB" id="A0A2H3TRE4"/>
<dbReference type="OrthoDB" id="3561261at2759"/>
<feature type="domain" description="2EXR" evidence="1">
    <location>
        <begin position="4"/>
        <end position="93"/>
    </location>
</feature>
<evidence type="ECO:0000313" key="2">
    <source>
        <dbReference type="EMBL" id="SCO91202.1"/>
    </source>
</evidence>
<protein>
    <recommendedName>
        <fullName evidence="1">2EXR domain-containing protein</fullName>
    </recommendedName>
</protein>
<evidence type="ECO:0000259" key="1">
    <source>
        <dbReference type="Pfam" id="PF20150"/>
    </source>
</evidence>
<name>A0A2H3TRE4_FUSOX</name>
<dbReference type="PANTHER" id="PTHR35910">
    <property type="entry name" value="2EXR DOMAIN-CONTAINING PROTEIN"/>
    <property type="match status" value="1"/>
</dbReference>
<reference evidence="3" key="1">
    <citation type="submission" date="2016-09" db="EMBL/GenBank/DDBJ databases">
        <authorList>
            <person name="Guldener U."/>
        </authorList>
    </citation>
    <scope>NUCLEOTIDE SEQUENCE [LARGE SCALE GENOMIC DNA]</scope>
    <source>
        <strain evidence="3">V64-1</strain>
    </source>
</reference>
<evidence type="ECO:0000313" key="3">
    <source>
        <dbReference type="Proteomes" id="UP000219369"/>
    </source>
</evidence>
<organism evidence="2 3">
    <name type="scientific">Fusarium oxysporum</name>
    <name type="common">Fusarium vascular wilt</name>
    <dbReference type="NCBI Taxonomy" id="5507"/>
    <lineage>
        <taxon>Eukaryota</taxon>
        <taxon>Fungi</taxon>
        <taxon>Dikarya</taxon>
        <taxon>Ascomycota</taxon>
        <taxon>Pezizomycotina</taxon>
        <taxon>Sordariomycetes</taxon>
        <taxon>Hypocreomycetidae</taxon>
        <taxon>Hypocreales</taxon>
        <taxon>Nectriaceae</taxon>
        <taxon>Fusarium</taxon>
        <taxon>Fusarium oxysporum species complex</taxon>
    </lineage>
</organism>
<dbReference type="PANTHER" id="PTHR35910:SF1">
    <property type="entry name" value="2EXR DOMAIN-CONTAINING PROTEIN"/>
    <property type="match status" value="1"/>
</dbReference>